<organism evidence="3 4">
    <name type="scientific">Arachnia rubra</name>
    <dbReference type="NCBI Taxonomy" id="1547448"/>
    <lineage>
        <taxon>Bacteria</taxon>
        <taxon>Bacillati</taxon>
        <taxon>Actinomycetota</taxon>
        <taxon>Actinomycetes</taxon>
        <taxon>Propionibacteriales</taxon>
        <taxon>Propionibacteriaceae</taxon>
        <taxon>Arachnia</taxon>
    </lineage>
</organism>
<keyword evidence="1" id="KW-0175">Coiled coil</keyword>
<sequence>MDWVVISSIVSAICAIFSAIATVIMAILAWYAWKTAKATLISAQDANKQAERANEQAARANEHAALANRQVELANKQAELDSIEQTRPYVFARIVPGLYGVGSWDLRITNTGKSMARNLAIDFSDWPEDPDNICKSIKDLTETSKMLPPDSSLRVLWHLTADYTGDSKPSGMPEGELKIGYEGSSGDRYSETFSLLFKRVGYVPVPSVGPDYTFENRDVGKLYRVGQVIAGWLGELSR</sequence>
<keyword evidence="2" id="KW-1133">Transmembrane helix</keyword>
<proteinExistence type="predicted"/>
<accession>A0ABX7Y3I7</accession>
<name>A0ABX7Y3I7_9ACTN</name>
<gene>
    <name evidence="3" type="ORF">J5A65_11435</name>
</gene>
<evidence type="ECO:0000256" key="2">
    <source>
        <dbReference type="SAM" id="Phobius"/>
    </source>
</evidence>
<dbReference type="RefSeq" id="WP_212322067.1">
    <property type="nucleotide sequence ID" value="NZ_AP024463.1"/>
</dbReference>
<evidence type="ECO:0000313" key="3">
    <source>
        <dbReference type="EMBL" id="QUC07536.1"/>
    </source>
</evidence>
<evidence type="ECO:0000256" key="1">
    <source>
        <dbReference type="SAM" id="Coils"/>
    </source>
</evidence>
<dbReference type="EMBL" id="CP072384">
    <property type="protein sequence ID" value="QUC07536.1"/>
    <property type="molecule type" value="Genomic_DNA"/>
</dbReference>
<feature type="coiled-coil region" evidence="1">
    <location>
        <begin position="36"/>
        <end position="86"/>
    </location>
</feature>
<evidence type="ECO:0000313" key="4">
    <source>
        <dbReference type="Proteomes" id="UP000678513"/>
    </source>
</evidence>
<dbReference type="Proteomes" id="UP000678513">
    <property type="component" value="Chromosome"/>
</dbReference>
<protein>
    <submittedName>
        <fullName evidence="3">Uncharacterized protein</fullName>
    </submittedName>
</protein>
<keyword evidence="2" id="KW-0472">Membrane</keyword>
<reference evidence="3 4" key="1">
    <citation type="submission" date="2021-03" db="EMBL/GenBank/DDBJ databases">
        <title>Human Oral Microbial Genomes.</title>
        <authorList>
            <person name="Johnston C.D."/>
            <person name="Chen T."/>
            <person name="Dewhirst F.E."/>
        </authorList>
    </citation>
    <scope>NUCLEOTIDE SEQUENCE [LARGE SCALE GENOMIC DNA]</scope>
    <source>
        <strain evidence="3 4">DSMZ 100122</strain>
    </source>
</reference>
<keyword evidence="4" id="KW-1185">Reference proteome</keyword>
<keyword evidence="2" id="KW-0812">Transmembrane</keyword>
<feature type="transmembrane region" description="Helical" evidence="2">
    <location>
        <begin position="6"/>
        <end position="33"/>
    </location>
</feature>